<evidence type="ECO:0000313" key="9">
    <source>
        <dbReference type="EMBL" id="KAK6734748.1"/>
    </source>
</evidence>
<reference evidence="9 10" key="1">
    <citation type="submission" date="2023-08" db="EMBL/GenBank/DDBJ databases">
        <title>A Necator americanus chromosomal reference genome.</title>
        <authorList>
            <person name="Ilik V."/>
            <person name="Petrzelkova K.J."/>
            <person name="Pardy F."/>
            <person name="Fuh T."/>
            <person name="Niatou-Singa F.S."/>
            <person name="Gouil Q."/>
            <person name="Baker L."/>
            <person name="Ritchie M.E."/>
            <person name="Jex A.R."/>
            <person name="Gazzola D."/>
            <person name="Li H."/>
            <person name="Toshio Fujiwara R."/>
            <person name="Zhan B."/>
            <person name="Aroian R.V."/>
            <person name="Pafco B."/>
            <person name="Schwarz E.M."/>
        </authorList>
    </citation>
    <scope>NUCLEOTIDE SEQUENCE [LARGE SCALE GENOMIC DNA]</scope>
    <source>
        <strain evidence="9 10">Aroian</strain>
        <tissue evidence="9">Whole animal</tissue>
    </source>
</reference>
<evidence type="ECO:0000256" key="4">
    <source>
        <dbReference type="ARBA" id="ARBA00022679"/>
    </source>
</evidence>
<keyword evidence="4 8" id="KW-0808">Transferase</keyword>
<comment type="subcellular location">
    <subcellularLocation>
        <location evidence="1">Membrane</location>
        <topology evidence="1">Single-pass membrane protein</topology>
    </subcellularLocation>
</comment>
<keyword evidence="3 8" id="KW-0328">Glycosyltransferase</keyword>
<comment type="caution">
    <text evidence="9">The sequence shown here is derived from an EMBL/GenBank/DDBJ whole genome shotgun (WGS) entry which is preliminary data.</text>
</comment>
<dbReference type="PANTHER" id="PTHR21461:SF40">
    <property type="entry name" value="GLYCOSYLTRANSFERASE FAMILY 92 PROTEIN"/>
    <property type="match status" value="1"/>
</dbReference>
<dbReference type="Proteomes" id="UP001303046">
    <property type="component" value="Unassembled WGS sequence"/>
</dbReference>
<feature type="transmembrane region" description="Helical" evidence="8">
    <location>
        <begin position="52"/>
        <end position="71"/>
    </location>
</feature>
<keyword evidence="7 8" id="KW-0472">Membrane</keyword>
<comment type="similarity">
    <text evidence="2 8">Belongs to the glycosyltransferase 92 family.</text>
</comment>
<name>A0ABR1CB78_NECAM</name>
<evidence type="ECO:0000256" key="2">
    <source>
        <dbReference type="ARBA" id="ARBA00007647"/>
    </source>
</evidence>
<dbReference type="EC" id="2.4.1.-" evidence="8"/>
<gene>
    <name evidence="9" type="primary">Necator_chrII.g5923</name>
    <name evidence="9" type="ORF">RB195_018130</name>
</gene>
<dbReference type="InterPro" id="IPR008166">
    <property type="entry name" value="Glyco_transf_92"/>
</dbReference>
<protein>
    <recommendedName>
        <fullName evidence="8">Glycosyltransferase family 92 protein</fullName>
        <ecNumber evidence="8">2.4.1.-</ecNumber>
    </recommendedName>
</protein>
<organism evidence="9 10">
    <name type="scientific">Necator americanus</name>
    <name type="common">Human hookworm</name>
    <dbReference type="NCBI Taxonomy" id="51031"/>
    <lineage>
        <taxon>Eukaryota</taxon>
        <taxon>Metazoa</taxon>
        <taxon>Ecdysozoa</taxon>
        <taxon>Nematoda</taxon>
        <taxon>Chromadorea</taxon>
        <taxon>Rhabditida</taxon>
        <taxon>Rhabditina</taxon>
        <taxon>Rhabditomorpha</taxon>
        <taxon>Strongyloidea</taxon>
        <taxon>Ancylostomatidae</taxon>
        <taxon>Bunostominae</taxon>
        <taxon>Necator</taxon>
    </lineage>
</organism>
<evidence type="ECO:0000256" key="1">
    <source>
        <dbReference type="ARBA" id="ARBA00004167"/>
    </source>
</evidence>
<evidence type="ECO:0000256" key="3">
    <source>
        <dbReference type="ARBA" id="ARBA00022676"/>
    </source>
</evidence>
<evidence type="ECO:0000256" key="5">
    <source>
        <dbReference type="ARBA" id="ARBA00022692"/>
    </source>
</evidence>
<keyword evidence="10" id="KW-1185">Reference proteome</keyword>
<dbReference type="Pfam" id="PF01697">
    <property type="entry name" value="Glyco_transf_92"/>
    <property type="match status" value="1"/>
</dbReference>
<sequence length="479" mass="55174">MACQILFWVVIGVDHMPDRLFLTQDVLMAICQNGAYEDFLEKERVQRIRYSYYAYGALLICGLLFFIINNYTSSIDQAKSTSQEVTLSTMSRRKVQQKVASLSTVKTVSETIPRSINSCVPFYNLIQKHVMSGTGKRNWPKTSLSLVSAYAYPDYSVVTIEADGYFGQKVYCRYFDKNWVELEASVESVVFPNFIIHCCRYQSAAYMGITESKDAEINFTVPVLDRTIDNPKYILSLCLAPIYGNESKWLLLAELIEHYKLQGVEHFYIYIKDIDNYSRKLLDDYVKSGEVELVFFKEGQDRPGKEWQLVGVEDCVQRSRHHSRYSIFADLDERILALGNFTLAEYVQRTMIKKPNIGMIQFRTMWILRTHKLPISYQGERTLRNHLPTFVFHNTSAIAPVGHTAKCVLDTRRVLLMWVHYVSIYFPGYDGTVAAPEEAIIRPVVQSIATSSNSNYQCGRMSTIHHAENYVALLLYCQR</sequence>
<evidence type="ECO:0000256" key="8">
    <source>
        <dbReference type="RuleBase" id="RU366017"/>
    </source>
</evidence>
<proteinExistence type="inferred from homology"/>
<evidence type="ECO:0000256" key="7">
    <source>
        <dbReference type="ARBA" id="ARBA00023136"/>
    </source>
</evidence>
<dbReference type="EMBL" id="JAVFWL010000002">
    <property type="protein sequence ID" value="KAK6734748.1"/>
    <property type="molecule type" value="Genomic_DNA"/>
</dbReference>
<evidence type="ECO:0000313" key="10">
    <source>
        <dbReference type="Proteomes" id="UP001303046"/>
    </source>
</evidence>
<dbReference type="PANTHER" id="PTHR21461">
    <property type="entry name" value="GLYCOSYLTRANSFERASE FAMILY 92 PROTEIN"/>
    <property type="match status" value="1"/>
</dbReference>
<accession>A0ABR1CB78</accession>
<keyword evidence="6 8" id="KW-1133">Transmembrane helix</keyword>
<keyword evidence="5 8" id="KW-0812">Transmembrane</keyword>
<evidence type="ECO:0000256" key="6">
    <source>
        <dbReference type="ARBA" id="ARBA00022989"/>
    </source>
</evidence>